<keyword evidence="3" id="KW-1133">Transmembrane helix</keyword>
<sequence>MDNNDNTPIFSQPTYDVTISEDTPPDTEVVQVLASDRDEHHQLTYSLQSSIDPSSMRLFRIHSSLGTIYTTQRLDHEACAQHILTVLVSVCHLLLFRIS</sequence>
<dbReference type="Proteomes" id="UP001331515">
    <property type="component" value="Unassembled WGS sequence"/>
</dbReference>
<dbReference type="PANTHER" id="PTHR24026">
    <property type="entry name" value="FAT ATYPICAL CADHERIN-RELATED"/>
    <property type="match status" value="1"/>
</dbReference>
<evidence type="ECO:0000313" key="9">
    <source>
        <dbReference type="Proteomes" id="UP001331515"/>
    </source>
</evidence>
<name>A0AAN8HW08_CHAGU</name>
<dbReference type="PRINTS" id="PR00205">
    <property type="entry name" value="CADHERIN"/>
</dbReference>
<dbReference type="AlphaFoldDB" id="A0AAN8HW08"/>
<evidence type="ECO:0000256" key="3">
    <source>
        <dbReference type="ARBA" id="ARBA00022989"/>
    </source>
</evidence>
<dbReference type="Gene3D" id="2.60.40.60">
    <property type="entry name" value="Cadherins"/>
    <property type="match status" value="1"/>
</dbReference>
<evidence type="ECO:0000259" key="7">
    <source>
        <dbReference type="PROSITE" id="PS50268"/>
    </source>
</evidence>
<feature type="region of interest" description="Disordered" evidence="6">
    <location>
        <begin position="1"/>
        <end position="22"/>
    </location>
</feature>
<reference evidence="8 9" key="1">
    <citation type="journal article" date="2023" name="Mol. Biol. Evol.">
        <title>Genomics of Secondarily Temperate Adaptation in the Only Non-Antarctic Icefish.</title>
        <authorList>
            <person name="Rivera-Colon A.G."/>
            <person name="Rayamajhi N."/>
            <person name="Minhas B.F."/>
            <person name="Madrigal G."/>
            <person name="Bilyk K.T."/>
            <person name="Yoon V."/>
            <person name="Hune M."/>
            <person name="Gregory S."/>
            <person name="Cheng C.H.C."/>
            <person name="Catchen J.M."/>
        </authorList>
    </citation>
    <scope>NUCLEOTIDE SEQUENCE [LARGE SCALE GENOMIC DNA]</scope>
    <source>
        <tissue evidence="8">White muscle</tissue>
    </source>
</reference>
<dbReference type="EMBL" id="JAURVH010001517">
    <property type="protein sequence ID" value="KAK5929857.1"/>
    <property type="molecule type" value="Genomic_DNA"/>
</dbReference>
<evidence type="ECO:0000256" key="5">
    <source>
        <dbReference type="PROSITE-ProRule" id="PRU00043"/>
    </source>
</evidence>
<evidence type="ECO:0000256" key="2">
    <source>
        <dbReference type="ARBA" id="ARBA00022692"/>
    </source>
</evidence>
<keyword evidence="4" id="KW-0472">Membrane</keyword>
<dbReference type="FunFam" id="2.60.40.60:FF:000041">
    <property type="entry name" value="FAT atypical cadherin 1"/>
    <property type="match status" value="1"/>
</dbReference>
<accession>A0AAN8HW08</accession>
<dbReference type="GO" id="GO:0005509">
    <property type="term" value="F:calcium ion binding"/>
    <property type="evidence" value="ECO:0007669"/>
    <property type="project" value="UniProtKB-UniRule"/>
</dbReference>
<evidence type="ECO:0000256" key="4">
    <source>
        <dbReference type="ARBA" id="ARBA00023136"/>
    </source>
</evidence>
<dbReference type="InterPro" id="IPR015919">
    <property type="entry name" value="Cadherin-like_sf"/>
</dbReference>
<dbReference type="GO" id="GO:0005886">
    <property type="term" value="C:plasma membrane"/>
    <property type="evidence" value="ECO:0007669"/>
    <property type="project" value="UniProtKB-SubCell"/>
</dbReference>
<evidence type="ECO:0000313" key="8">
    <source>
        <dbReference type="EMBL" id="KAK5929857.1"/>
    </source>
</evidence>
<dbReference type="SUPFAM" id="SSF49313">
    <property type="entry name" value="Cadherin-like"/>
    <property type="match status" value="1"/>
</dbReference>
<protein>
    <recommendedName>
        <fullName evidence="7">Cadherin domain-containing protein</fullName>
    </recommendedName>
</protein>
<dbReference type="InterPro" id="IPR002126">
    <property type="entry name" value="Cadherin-like_dom"/>
</dbReference>
<keyword evidence="2" id="KW-0812">Transmembrane</keyword>
<dbReference type="PROSITE" id="PS50268">
    <property type="entry name" value="CADHERIN_2"/>
    <property type="match status" value="1"/>
</dbReference>
<gene>
    <name evidence="8" type="ORF">CgunFtcFv8_011054</name>
</gene>
<comment type="subcellular location">
    <subcellularLocation>
        <location evidence="1">Membrane</location>
    </subcellularLocation>
</comment>
<evidence type="ECO:0000256" key="6">
    <source>
        <dbReference type="SAM" id="MobiDB-lite"/>
    </source>
</evidence>
<feature type="compositionally biased region" description="Polar residues" evidence="6">
    <location>
        <begin position="1"/>
        <end position="21"/>
    </location>
</feature>
<keyword evidence="5" id="KW-0106">Calcium</keyword>
<dbReference type="PANTHER" id="PTHR24026:SF126">
    <property type="entry name" value="PROTOCADHERIN FAT 4"/>
    <property type="match status" value="1"/>
</dbReference>
<dbReference type="CDD" id="cd11304">
    <property type="entry name" value="Cadherin_repeat"/>
    <property type="match status" value="1"/>
</dbReference>
<feature type="domain" description="Cadherin" evidence="7">
    <location>
        <begin position="11"/>
        <end position="89"/>
    </location>
</feature>
<dbReference type="GO" id="GO:0007156">
    <property type="term" value="P:homophilic cell adhesion via plasma membrane adhesion molecules"/>
    <property type="evidence" value="ECO:0007669"/>
    <property type="project" value="InterPro"/>
</dbReference>
<proteinExistence type="predicted"/>
<keyword evidence="9" id="KW-1185">Reference proteome</keyword>
<dbReference type="Pfam" id="PF00028">
    <property type="entry name" value="Cadherin"/>
    <property type="match status" value="1"/>
</dbReference>
<evidence type="ECO:0000256" key="1">
    <source>
        <dbReference type="ARBA" id="ARBA00004370"/>
    </source>
</evidence>
<comment type="caution">
    <text evidence="8">The sequence shown here is derived from an EMBL/GenBank/DDBJ whole genome shotgun (WGS) entry which is preliminary data.</text>
</comment>
<organism evidence="8 9">
    <name type="scientific">Champsocephalus gunnari</name>
    <name type="common">Mackerel icefish</name>
    <dbReference type="NCBI Taxonomy" id="52237"/>
    <lineage>
        <taxon>Eukaryota</taxon>
        <taxon>Metazoa</taxon>
        <taxon>Chordata</taxon>
        <taxon>Craniata</taxon>
        <taxon>Vertebrata</taxon>
        <taxon>Euteleostomi</taxon>
        <taxon>Actinopterygii</taxon>
        <taxon>Neopterygii</taxon>
        <taxon>Teleostei</taxon>
        <taxon>Neoteleostei</taxon>
        <taxon>Acanthomorphata</taxon>
        <taxon>Eupercaria</taxon>
        <taxon>Perciformes</taxon>
        <taxon>Notothenioidei</taxon>
        <taxon>Channichthyidae</taxon>
        <taxon>Champsocephalus</taxon>
    </lineage>
</organism>